<dbReference type="Proteomes" id="UP000243534">
    <property type="component" value="Unassembled WGS sequence"/>
</dbReference>
<evidence type="ECO:0000313" key="2">
    <source>
        <dbReference type="EMBL" id="OFC61285.1"/>
    </source>
</evidence>
<reference evidence="2 3" key="1">
    <citation type="submission" date="2016-07" db="EMBL/GenBank/DDBJ databases">
        <authorList>
            <person name="Yuval B."/>
        </authorList>
    </citation>
    <scope>NUCLEOTIDE SEQUENCE [LARGE SCALE GENOMIC DNA]</scope>
    <source>
        <strain evidence="2 3">IL</strain>
    </source>
</reference>
<comment type="caution">
    <text evidence="2">The sequence shown here is derived from an EMBL/GenBank/DDBJ whole genome shotgun (WGS) entry which is preliminary data.</text>
</comment>
<feature type="transmembrane region" description="Helical" evidence="1">
    <location>
        <begin position="319"/>
        <end position="338"/>
    </location>
</feature>
<dbReference type="InterPro" id="IPR025686">
    <property type="entry name" value="Glucos_trans_II"/>
</dbReference>
<keyword evidence="1" id="KW-0472">Membrane</keyword>
<feature type="transmembrane region" description="Helical" evidence="1">
    <location>
        <begin position="155"/>
        <end position="182"/>
    </location>
</feature>
<accession>A0A1E7YY43</accession>
<feature type="transmembrane region" description="Helical" evidence="1">
    <location>
        <begin position="129"/>
        <end position="149"/>
    </location>
</feature>
<keyword evidence="1" id="KW-0812">Transmembrane</keyword>
<proteinExistence type="predicted"/>
<dbReference type="Pfam" id="PF14264">
    <property type="entry name" value="Glucos_trans_II"/>
    <property type="match status" value="1"/>
</dbReference>
<feature type="non-terminal residue" evidence="2">
    <location>
        <position position="361"/>
    </location>
</feature>
<keyword evidence="1" id="KW-1133">Transmembrane helix</keyword>
<feature type="transmembrane region" description="Helical" evidence="1">
    <location>
        <begin position="259"/>
        <end position="277"/>
    </location>
</feature>
<organism evidence="2 3">
    <name type="scientific">Candidatus Erwinia dacicola</name>
    <dbReference type="NCBI Taxonomy" id="252393"/>
    <lineage>
        <taxon>Bacteria</taxon>
        <taxon>Pseudomonadati</taxon>
        <taxon>Pseudomonadota</taxon>
        <taxon>Gammaproteobacteria</taxon>
        <taxon>Enterobacterales</taxon>
        <taxon>Erwiniaceae</taxon>
        <taxon>Erwinia</taxon>
    </lineage>
</organism>
<feature type="transmembrane region" description="Helical" evidence="1">
    <location>
        <begin position="345"/>
        <end position="360"/>
    </location>
</feature>
<name>A0A1E7YY43_9GAMM</name>
<evidence type="ECO:0000313" key="3">
    <source>
        <dbReference type="Proteomes" id="UP000243534"/>
    </source>
</evidence>
<feature type="transmembrane region" description="Helical" evidence="1">
    <location>
        <begin position="289"/>
        <end position="313"/>
    </location>
</feature>
<gene>
    <name evidence="2" type="ORF">BBW68_13185</name>
</gene>
<sequence length="361" mass="40646">MNYLRFISDSKFSNKNSFLLLLSASALFMLPIINANIYYVDDISRAQTNFLGWSGLGRPVSDILLMIFSLGRRAVDVSPLPQILSVFINAVTAYVLLKCISKESTVNSVLISAIAISSPLYIQNMVYRYDSLSMSLAVLFSVYAFYIPFVKYRNIIIVAVSLVLSFCLYQATMPIFPILIMLGAFKLNKESKSFLTFIIKWAIVYLTSLLAYKVISGFFVTSTRGDMIFSHENWIEALKSNLESFYWLYVNAYGHHGDIIISFLVVLSFSFIVFSLLKRNNTITNNIYIIVQGFLSITFPLLSLAVSAIFISILSESLIVPRVALGFGFAMAFIIYTLHDKNHNNLIIFIASSIVLFISIC</sequence>
<protein>
    <submittedName>
        <fullName evidence="2">Uncharacterized protein</fullName>
    </submittedName>
</protein>
<evidence type="ECO:0000256" key="1">
    <source>
        <dbReference type="SAM" id="Phobius"/>
    </source>
</evidence>
<dbReference type="RefSeq" id="WP_070135474.1">
    <property type="nucleotide sequence ID" value="NZ_MAYS01000422.1"/>
</dbReference>
<dbReference type="AlphaFoldDB" id="A0A1E7YY43"/>
<dbReference type="EMBL" id="MAYS01000422">
    <property type="protein sequence ID" value="OFC61285.1"/>
    <property type="molecule type" value="Genomic_DNA"/>
</dbReference>
<feature type="transmembrane region" description="Helical" evidence="1">
    <location>
        <begin position="194"/>
        <end position="215"/>
    </location>
</feature>
<dbReference type="OrthoDB" id="1317478at2"/>